<keyword evidence="3" id="KW-0645">Protease</keyword>
<dbReference type="InterPro" id="IPR029030">
    <property type="entry name" value="Caspase-like_dom_sf"/>
</dbReference>
<dbReference type="GO" id="GO:0005737">
    <property type="term" value="C:cytoplasm"/>
    <property type="evidence" value="ECO:0007669"/>
    <property type="project" value="TreeGrafter"/>
</dbReference>
<feature type="region of interest" description="Disordered" evidence="4">
    <location>
        <begin position="1"/>
        <end position="33"/>
    </location>
</feature>
<name>A0A8I2YQH6_9AGAM</name>
<dbReference type="PANTHER" id="PTHR48104:SF30">
    <property type="entry name" value="METACASPASE-1"/>
    <property type="match status" value="1"/>
</dbReference>
<evidence type="ECO:0000256" key="4">
    <source>
        <dbReference type="SAM" id="MobiDB-lite"/>
    </source>
</evidence>
<dbReference type="GO" id="GO:0004197">
    <property type="term" value="F:cysteine-type endopeptidase activity"/>
    <property type="evidence" value="ECO:0007669"/>
    <property type="project" value="InterPro"/>
</dbReference>
<organism evidence="6 7">
    <name type="scientific">Boletus reticuloceps</name>
    <dbReference type="NCBI Taxonomy" id="495285"/>
    <lineage>
        <taxon>Eukaryota</taxon>
        <taxon>Fungi</taxon>
        <taxon>Dikarya</taxon>
        <taxon>Basidiomycota</taxon>
        <taxon>Agaricomycotina</taxon>
        <taxon>Agaricomycetes</taxon>
        <taxon>Agaricomycetidae</taxon>
        <taxon>Boletales</taxon>
        <taxon>Boletineae</taxon>
        <taxon>Boletaceae</taxon>
        <taxon>Boletoideae</taxon>
        <taxon>Boletus</taxon>
    </lineage>
</organism>
<keyword evidence="2" id="KW-0053">Apoptosis</keyword>
<evidence type="ECO:0000256" key="3">
    <source>
        <dbReference type="ARBA" id="ARBA00022807"/>
    </source>
</evidence>
<dbReference type="InterPro" id="IPR050452">
    <property type="entry name" value="Metacaspase"/>
</dbReference>
<comment type="similarity">
    <text evidence="1">Belongs to the peptidase C14B family.</text>
</comment>
<sequence length="469" mass="53538">MIASTHNQAKPTHSSSLHLSRPSSISIPSHPESPRKKRALLIAIQHVTRKAELKFNNLPDLRLSHRDAKALRELLIDSHGYHPDDIILMMDDKNIEKYLWPTRDRVLHQIDVLTSNASEDCHFFFYFSGHGLEEDGGERASMRADGQDGEIVCADGKPILDHILHDRLVTPLQSVKGSKLFALFDCCHSETLLDLQRGSGPNNYSRKWTIGRDQLFKALATVIVKLLELNKLCRKKRPNVPPPPRRASTKWRSPPVSKTEEVGELSVICLSACRDGQLAHDDCERELTFTKCFMDVMAGKPNITWMELREELKDLVSDIRKRYDETYLQEFDSESDLSHETWTQEPRYCTNCRMSLEKTTQQSFPIPGRAWTSLPPVKNRTRQIDPMAGGLIPTNNVTTKEGLTVRTRIYPTLTVEDIVRQLCVNLKVTDPSSHFALRDRDTDDVRPLLRNRTTKLYLITVVPACQDQL</sequence>
<feature type="domain" description="Peptidase C14 caspase" evidence="5">
    <location>
        <begin position="37"/>
        <end position="320"/>
    </location>
</feature>
<feature type="compositionally biased region" description="Low complexity" evidence="4">
    <location>
        <begin position="14"/>
        <end position="30"/>
    </location>
</feature>
<dbReference type="InterPro" id="IPR011600">
    <property type="entry name" value="Pept_C14_caspase"/>
</dbReference>
<dbReference type="EMBL" id="JAGFBS010000009">
    <property type="protein sequence ID" value="KAG6377454.1"/>
    <property type="molecule type" value="Genomic_DNA"/>
</dbReference>
<keyword evidence="7" id="KW-1185">Reference proteome</keyword>
<evidence type="ECO:0000256" key="2">
    <source>
        <dbReference type="ARBA" id="ARBA00022703"/>
    </source>
</evidence>
<gene>
    <name evidence="6" type="ORF">JVT61DRAFT_15260</name>
</gene>
<dbReference type="AlphaFoldDB" id="A0A8I2YQH6"/>
<dbReference type="Proteomes" id="UP000683000">
    <property type="component" value="Unassembled WGS sequence"/>
</dbReference>
<evidence type="ECO:0000259" key="5">
    <source>
        <dbReference type="Pfam" id="PF00656"/>
    </source>
</evidence>
<reference evidence="6" key="1">
    <citation type="submission" date="2021-03" db="EMBL/GenBank/DDBJ databases">
        <title>Evolutionary innovations through gain and loss of genes in the ectomycorrhizal Boletales.</title>
        <authorList>
            <person name="Wu G."/>
            <person name="Miyauchi S."/>
            <person name="Morin E."/>
            <person name="Yang Z.-L."/>
            <person name="Xu J."/>
            <person name="Martin F.M."/>
        </authorList>
    </citation>
    <scope>NUCLEOTIDE SEQUENCE</scope>
    <source>
        <strain evidence="6">BR01</strain>
    </source>
</reference>
<dbReference type="PANTHER" id="PTHR48104">
    <property type="entry name" value="METACASPASE-4"/>
    <property type="match status" value="1"/>
</dbReference>
<dbReference type="GO" id="GO:0006508">
    <property type="term" value="P:proteolysis"/>
    <property type="evidence" value="ECO:0007669"/>
    <property type="project" value="InterPro"/>
</dbReference>
<accession>A0A8I2YQH6</accession>
<evidence type="ECO:0000313" key="6">
    <source>
        <dbReference type="EMBL" id="KAG6377454.1"/>
    </source>
</evidence>
<evidence type="ECO:0000313" key="7">
    <source>
        <dbReference type="Proteomes" id="UP000683000"/>
    </source>
</evidence>
<protein>
    <recommendedName>
        <fullName evidence="5">Peptidase C14 caspase domain-containing protein</fullName>
    </recommendedName>
</protein>
<dbReference type="Pfam" id="PF00656">
    <property type="entry name" value="Peptidase_C14"/>
    <property type="match status" value="1"/>
</dbReference>
<proteinExistence type="inferred from homology"/>
<keyword evidence="3" id="KW-0378">Hydrolase</keyword>
<keyword evidence="3" id="KW-0788">Thiol protease</keyword>
<evidence type="ECO:0000256" key="1">
    <source>
        <dbReference type="ARBA" id="ARBA00009005"/>
    </source>
</evidence>
<comment type="caution">
    <text evidence="6">The sequence shown here is derived from an EMBL/GenBank/DDBJ whole genome shotgun (WGS) entry which is preliminary data.</text>
</comment>
<dbReference type="Gene3D" id="3.40.50.1460">
    <property type="match status" value="1"/>
</dbReference>
<feature type="compositionally biased region" description="Polar residues" evidence="4">
    <location>
        <begin position="1"/>
        <end position="13"/>
    </location>
</feature>
<dbReference type="SUPFAM" id="SSF52129">
    <property type="entry name" value="Caspase-like"/>
    <property type="match status" value="1"/>
</dbReference>
<dbReference type="OrthoDB" id="3223806at2759"/>
<dbReference type="GO" id="GO:0006915">
    <property type="term" value="P:apoptotic process"/>
    <property type="evidence" value="ECO:0007669"/>
    <property type="project" value="UniProtKB-KW"/>
</dbReference>